<proteinExistence type="inferred from homology"/>
<dbReference type="SUPFAM" id="SSF161098">
    <property type="entry name" value="MetI-like"/>
    <property type="match status" value="1"/>
</dbReference>
<dbReference type="Gene3D" id="1.10.3720.10">
    <property type="entry name" value="MetI-like"/>
    <property type="match status" value="1"/>
</dbReference>
<sequence>MLLHLDFASIFAAPNLKHLMWGVQYTALLTLTSWVLAVALGTVMATLRAMGNPFIERLVASYVAYHQNVPMLAQLFLWYFGFPTLLPESAQGWINAHGGEFIFASIAIGLCMAAYYSEDIRSGLRAVSAGQHEAARSLGLSFAKSMRYVILPQSFRIAMPPFINHTVVLFKNTSLAMAIGVAELTYTVRDIENQTFRTFEIYLVGTVIYLAISLGLMGVGAALARHTRFPAK</sequence>
<keyword evidence="4" id="KW-1003">Cell membrane</keyword>
<dbReference type="NCBIfam" id="TIGR01726">
    <property type="entry name" value="HEQRo_perm_3TM"/>
    <property type="match status" value="1"/>
</dbReference>
<feature type="transmembrane region" description="Helical" evidence="9">
    <location>
        <begin position="101"/>
        <end position="117"/>
    </location>
</feature>
<evidence type="ECO:0000256" key="5">
    <source>
        <dbReference type="ARBA" id="ARBA00022692"/>
    </source>
</evidence>
<keyword evidence="5 9" id="KW-0812">Transmembrane</keyword>
<comment type="caution">
    <text evidence="11">The sequence shown here is derived from an EMBL/GenBank/DDBJ whole genome shotgun (WGS) entry which is preliminary data.</text>
</comment>
<evidence type="ECO:0000313" key="12">
    <source>
        <dbReference type="Proteomes" id="UP000035963"/>
    </source>
</evidence>
<keyword evidence="3 9" id="KW-0813">Transport</keyword>
<dbReference type="InterPro" id="IPR010065">
    <property type="entry name" value="AA_ABC_transptr_permease_3TM"/>
</dbReference>
<keyword evidence="8 9" id="KW-0472">Membrane</keyword>
<comment type="similarity">
    <text evidence="2">Belongs to the binding-protein-dependent transport system permease family. HisMQ subfamily.</text>
</comment>
<dbReference type="InterPro" id="IPR035906">
    <property type="entry name" value="MetI-like_sf"/>
</dbReference>
<evidence type="ECO:0000256" key="7">
    <source>
        <dbReference type="ARBA" id="ARBA00022989"/>
    </source>
</evidence>
<evidence type="ECO:0000259" key="10">
    <source>
        <dbReference type="PROSITE" id="PS50928"/>
    </source>
</evidence>
<dbReference type="GO" id="GO:0022857">
    <property type="term" value="F:transmembrane transporter activity"/>
    <property type="evidence" value="ECO:0007669"/>
    <property type="project" value="InterPro"/>
</dbReference>
<keyword evidence="12" id="KW-1185">Reference proteome</keyword>
<evidence type="ECO:0000256" key="3">
    <source>
        <dbReference type="ARBA" id="ARBA00022448"/>
    </source>
</evidence>
<evidence type="ECO:0000256" key="4">
    <source>
        <dbReference type="ARBA" id="ARBA00022475"/>
    </source>
</evidence>
<evidence type="ECO:0000256" key="6">
    <source>
        <dbReference type="ARBA" id="ARBA00022970"/>
    </source>
</evidence>
<dbReference type="CDD" id="cd06261">
    <property type="entry name" value="TM_PBP2"/>
    <property type="match status" value="1"/>
</dbReference>
<evidence type="ECO:0000256" key="8">
    <source>
        <dbReference type="ARBA" id="ARBA00023136"/>
    </source>
</evidence>
<dbReference type="GO" id="GO:0043190">
    <property type="term" value="C:ATP-binding cassette (ABC) transporter complex"/>
    <property type="evidence" value="ECO:0007669"/>
    <property type="project" value="InterPro"/>
</dbReference>
<dbReference type="PANTHER" id="PTHR30614">
    <property type="entry name" value="MEMBRANE COMPONENT OF AMINO ACID ABC TRANSPORTER"/>
    <property type="match status" value="1"/>
</dbReference>
<accession>A0A0J1CYU0</accession>
<feature type="transmembrane region" description="Helical" evidence="9">
    <location>
        <begin position="59"/>
        <end position="81"/>
    </location>
</feature>
<evidence type="ECO:0000256" key="9">
    <source>
        <dbReference type="RuleBase" id="RU363032"/>
    </source>
</evidence>
<organism evidence="11 12">
    <name type="scientific">Caballeronia mineralivorans PML1(12)</name>
    <dbReference type="NCBI Taxonomy" id="908627"/>
    <lineage>
        <taxon>Bacteria</taxon>
        <taxon>Pseudomonadati</taxon>
        <taxon>Pseudomonadota</taxon>
        <taxon>Betaproteobacteria</taxon>
        <taxon>Burkholderiales</taxon>
        <taxon>Burkholderiaceae</taxon>
        <taxon>Caballeronia</taxon>
    </lineage>
</organism>
<dbReference type="AlphaFoldDB" id="A0A0J1CYU0"/>
<dbReference type="Pfam" id="PF00528">
    <property type="entry name" value="BPD_transp_1"/>
    <property type="match status" value="1"/>
</dbReference>
<dbReference type="OrthoDB" id="6534575at2"/>
<protein>
    <submittedName>
        <fullName evidence="11">Amino acid ABC transporter permease</fullName>
    </submittedName>
</protein>
<evidence type="ECO:0000313" key="11">
    <source>
        <dbReference type="EMBL" id="KLU25717.1"/>
    </source>
</evidence>
<dbReference type="PANTHER" id="PTHR30614:SF0">
    <property type="entry name" value="L-CYSTINE TRANSPORT SYSTEM PERMEASE PROTEIN TCYL"/>
    <property type="match status" value="1"/>
</dbReference>
<name>A0A0J1CYU0_9BURK</name>
<comment type="subcellular location">
    <subcellularLocation>
        <location evidence="1">Cell inner membrane</location>
        <topology evidence="1">Multi-pass membrane protein</topology>
    </subcellularLocation>
    <subcellularLocation>
        <location evidence="9">Cell membrane</location>
        <topology evidence="9">Multi-pass membrane protein</topology>
    </subcellularLocation>
</comment>
<evidence type="ECO:0000256" key="1">
    <source>
        <dbReference type="ARBA" id="ARBA00004429"/>
    </source>
</evidence>
<dbReference type="PROSITE" id="PS50928">
    <property type="entry name" value="ABC_TM1"/>
    <property type="match status" value="1"/>
</dbReference>
<dbReference type="Proteomes" id="UP000035963">
    <property type="component" value="Unassembled WGS sequence"/>
</dbReference>
<gene>
    <name evidence="11" type="ORF">EOS_13365</name>
</gene>
<dbReference type="GO" id="GO:0006865">
    <property type="term" value="P:amino acid transport"/>
    <property type="evidence" value="ECO:0007669"/>
    <property type="project" value="UniProtKB-KW"/>
</dbReference>
<dbReference type="EMBL" id="AEJF01000086">
    <property type="protein sequence ID" value="KLU25717.1"/>
    <property type="molecule type" value="Genomic_DNA"/>
</dbReference>
<keyword evidence="6" id="KW-0029">Amino-acid transport</keyword>
<reference evidence="11 12" key="1">
    <citation type="journal article" date="2015" name="Genome Announc.">
        <title>Draft Genome Sequence of Burkholderia sp. Strain PML1(12), an Ectomycorrhizosphere-Inhabiting Bacterium with Effective Mineral-Weathering Ability.</title>
        <authorList>
            <person name="Uroz S."/>
            <person name="Oger P."/>
        </authorList>
    </citation>
    <scope>NUCLEOTIDE SEQUENCE [LARGE SCALE GENOMIC DNA]</scope>
    <source>
        <strain evidence="12">PML1(12)</strain>
    </source>
</reference>
<dbReference type="PATRIC" id="fig|908627.4.peg.2980"/>
<keyword evidence="7 9" id="KW-1133">Transmembrane helix</keyword>
<dbReference type="InterPro" id="IPR000515">
    <property type="entry name" value="MetI-like"/>
</dbReference>
<feature type="domain" description="ABC transmembrane type-1" evidence="10">
    <location>
        <begin position="23"/>
        <end position="220"/>
    </location>
</feature>
<dbReference type="InterPro" id="IPR043429">
    <property type="entry name" value="ArtM/GltK/GlnP/TcyL/YhdX-like"/>
</dbReference>
<evidence type="ECO:0000256" key="2">
    <source>
        <dbReference type="ARBA" id="ARBA00010072"/>
    </source>
</evidence>
<feature type="transmembrane region" description="Helical" evidence="9">
    <location>
        <begin position="25"/>
        <end position="47"/>
    </location>
</feature>
<dbReference type="RefSeq" id="WP_047847132.1">
    <property type="nucleotide sequence ID" value="NZ_AEJF01000086.1"/>
</dbReference>
<feature type="transmembrane region" description="Helical" evidence="9">
    <location>
        <begin position="201"/>
        <end position="224"/>
    </location>
</feature>